<dbReference type="AlphaFoldDB" id="A0A0F9T0W5"/>
<evidence type="ECO:0000313" key="1">
    <source>
        <dbReference type="EMBL" id="KKN72884.1"/>
    </source>
</evidence>
<protein>
    <submittedName>
        <fullName evidence="1">Uncharacterized protein</fullName>
    </submittedName>
</protein>
<comment type="caution">
    <text evidence="1">The sequence shown here is derived from an EMBL/GenBank/DDBJ whole genome shotgun (WGS) entry which is preliminary data.</text>
</comment>
<gene>
    <name evidence="1" type="ORF">LCGC14_0405880</name>
</gene>
<reference evidence="1" key="1">
    <citation type="journal article" date="2015" name="Nature">
        <title>Complex archaea that bridge the gap between prokaryotes and eukaryotes.</title>
        <authorList>
            <person name="Spang A."/>
            <person name="Saw J.H."/>
            <person name="Jorgensen S.L."/>
            <person name="Zaremba-Niedzwiedzka K."/>
            <person name="Martijn J."/>
            <person name="Lind A.E."/>
            <person name="van Eijk R."/>
            <person name="Schleper C."/>
            <person name="Guy L."/>
            <person name="Ettema T.J."/>
        </authorList>
    </citation>
    <scope>NUCLEOTIDE SEQUENCE</scope>
</reference>
<accession>A0A0F9T0W5</accession>
<dbReference type="EMBL" id="LAZR01000353">
    <property type="protein sequence ID" value="KKN72884.1"/>
    <property type="molecule type" value="Genomic_DNA"/>
</dbReference>
<proteinExistence type="predicted"/>
<organism evidence="1">
    <name type="scientific">marine sediment metagenome</name>
    <dbReference type="NCBI Taxonomy" id="412755"/>
    <lineage>
        <taxon>unclassified sequences</taxon>
        <taxon>metagenomes</taxon>
        <taxon>ecological metagenomes</taxon>
    </lineage>
</organism>
<sequence>MFLVNYMLEGDMREYIMHKVKAPLMKALIKFAQRYPEPTRDNIIHPNTLKLLDIQDKFFKYENNLGRNGLFRALFRIFIDEYEHDPYYHYRFDWFLEEIVNCGWKPRPIGYPSSCWNESDDKASYGGGYLVKFGVSK</sequence>
<name>A0A0F9T0W5_9ZZZZ</name>